<dbReference type="Pfam" id="PF13458">
    <property type="entry name" value="Peripla_BP_6"/>
    <property type="match status" value="1"/>
</dbReference>
<dbReference type="InterPro" id="IPR028082">
    <property type="entry name" value="Peripla_BP_I"/>
</dbReference>
<dbReference type="PANTHER" id="PTHR30483:SF6">
    <property type="entry name" value="PERIPLASMIC BINDING PROTEIN OF ABC TRANSPORTER FOR NATURAL AMINO ACIDS"/>
    <property type="match status" value="1"/>
</dbReference>
<dbReference type="CDD" id="cd06328">
    <property type="entry name" value="PBP1_SBP-like"/>
    <property type="match status" value="1"/>
</dbReference>
<dbReference type="PANTHER" id="PTHR30483">
    <property type="entry name" value="LEUCINE-SPECIFIC-BINDING PROTEIN"/>
    <property type="match status" value="1"/>
</dbReference>
<proteinExistence type="inferred from homology"/>
<comment type="similarity">
    <text evidence="1">Belongs to the leucine-binding protein family.</text>
</comment>
<evidence type="ECO:0000256" key="4">
    <source>
        <dbReference type="SAM" id="SignalP"/>
    </source>
</evidence>
<keyword evidence="7" id="KW-1185">Reference proteome</keyword>
<dbReference type="Gene3D" id="3.40.50.2300">
    <property type="match status" value="2"/>
</dbReference>
<evidence type="ECO:0000313" key="7">
    <source>
        <dbReference type="Proteomes" id="UP001595629"/>
    </source>
</evidence>
<dbReference type="InterPro" id="IPR051010">
    <property type="entry name" value="BCAA_transport"/>
</dbReference>
<keyword evidence="2 4" id="KW-0732">Signal</keyword>
<feature type="domain" description="Leucine-binding protein" evidence="5">
    <location>
        <begin position="23"/>
        <end position="363"/>
    </location>
</feature>
<keyword evidence="3" id="KW-0813">Transport</keyword>
<evidence type="ECO:0000256" key="3">
    <source>
        <dbReference type="ARBA" id="ARBA00022970"/>
    </source>
</evidence>
<evidence type="ECO:0000259" key="5">
    <source>
        <dbReference type="Pfam" id="PF13458"/>
    </source>
</evidence>
<accession>A0ABV7TE59</accession>
<dbReference type="InterPro" id="IPR028081">
    <property type="entry name" value="Leu-bd"/>
</dbReference>
<feature type="signal peptide" evidence="4">
    <location>
        <begin position="1"/>
        <end position="20"/>
    </location>
</feature>
<reference evidence="7" key="1">
    <citation type="journal article" date="2019" name="Int. J. Syst. Evol. Microbiol.">
        <title>The Global Catalogue of Microorganisms (GCM) 10K type strain sequencing project: providing services to taxonomists for standard genome sequencing and annotation.</title>
        <authorList>
            <consortium name="The Broad Institute Genomics Platform"/>
            <consortium name="The Broad Institute Genome Sequencing Center for Infectious Disease"/>
            <person name="Wu L."/>
            <person name="Ma J."/>
        </authorList>
    </citation>
    <scope>NUCLEOTIDE SEQUENCE [LARGE SCALE GENOMIC DNA]</scope>
    <source>
        <strain evidence="7">KCTC 42911</strain>
    </source>
</reference>
<feature type="chain" id="PRO_5045141047" evidence="4">
    <location>
        <begin position="21"/>
        <end position="391"/>
    </location>
</feature>
<organism evidence="6 7">
    <name type="scientific">Lutimaribacter marinistellae</name>
    <dbReference type="NCBI Taxonomy" id="1820329"/>
    <lineage>
        <taxon>Bacteria</taxon>
        <taxon>Pseudomonadati</taxon>
        <taxon>Pseudomonadota</taxon>
        <taxon>Alphaproteobacteria</taxon>
        <taxon>Rhodobacterales</taxon>
        <taxon>Roseobacteraceae</taxon>
        <taxon>Lutimaribacter</taxon>
    </lineage>
</organism>
<comment type="caution">
    <text evidence="6">The sequence shown here is derived from an EMBL/GenBank/DDBJ whole genome shotgun (WGS) entry which is preliminary data.</text>
</comment>
<evidence type="ECO:0000313" key="6">
    <source>
        <dbReference type="EMBL" id="MFC3613256.1"/>
    </source>
</evidence>
<evidence type="ECO:0000256" key="1">
    <source>
        <dbReference type="ARBA" id="ARBA00010062"/>
    </source>
</evidence>
<dbReference type="Proteomes" id="UP001595629">
    <property type="component" value="Unassembled WGS sequence"/>
</dbReference>
<gene>
    <name evidence="6" type="ORF">ACFORG_05740</name>
</gene>
<dbReference type="EMBL" id="JBHRXI010000004">
    <property type="protein sequence ID" value="MFC3613256.1"/>
    <property type="molecule type" value="Genomic_DNA"/>
</dbReference>
<protein>
    <submittedName>
        <fullName evidence="6">Substrate-binding domain-containing protein</fullName>
    </submittedName>
</protein>
<sequence length="391" mass="42514">MKRTLLAGMVSALALASAAAADIKIAHVYGKTGPFEAYAKQSHDGLMLGLEYATGGTMEIDGEKIVVIEKDTQLKPENGRALLEEAYGDDEVDLAVGPVSSGVALAMLPVAEEYEKILIVEPAVADSITGENWNRYIFRTGRNSSQDAVSNAIALAGENVHIATLAQDYAFGRDGIAAFKEALEGEGVEIAHEEYVPTDTTDFTAAAERIFNAMKDLDGDKKLFIIWAGGGNPMSKIQAMDPSRFGIEIATGGNILAAMSAYKEFPGMEGATYYYYEIPNNPVNDWLVETHQERFDAPPDFFTAGGMAAGIAVVEAIKKAGSTDTEALIEAMEGMEWETPKGTMRFRPEDHQAMQSMYHFKIKVEDGVEWAIPELVRELTIDDLPIPIRNQ</sequence>
<dbReference type="SUPFAM" id="SSF53822">
    <property type="entry name" value="Periplasmic binding protein-like I"/>
    <property type="match status" value="1"/>
</dbReference>
<keyword evidence="3" id="KW-0029">Amino-acid transport</keyword>
<name>A0ABV7TE59_9RHOB</name>
<evidence type="ECO:0000256" key="2">
    <source>
        <dbReference type="ARBA" id="ARBA00022729"/>
    </source>
</evidence>
<dbReference type="RefSeq" id="WP_386734428.1">
    <property type="nucleotide sequence ID" value="NZ_JBHRXI010000004.1"/>
</dbReference>